<dbReference type="InterPro" id="IPR018531">
    <property type="entry name" value="DUF1993"/>
</dbReference>
<dbReference type="EMBL" id="JAWDJX010000002">
    <property type="protein sequence ID" value="KAK3058294.1"/>
    <property type="molecule type" value="Genomic_DNA"/>
</dbReference>
<proteinExistence type="predicted"/>
<gene>
    <name evidence="1" type="ORF">LTR09_001372</name>
</gene>
<dbReference type="PANTHER" id="PTHR36922:SF1">
    <property type="entry name" value="DUF1993 DOMAIN-CONTAINING PROTEIN"/>
    <property type="match status" value="1"/>
</dbReference>
<comment type="caution">
    <text evidence="1">The sequence shown here is derived from an EMBL/GenBank/DDBJ whole genome shotgun (WGS) entry which is preliminary data.</text>
</comment>
<evidence type="ECO:0000313" key="1">
    <source>
        <dbReference type="EMBL" id="KAK3058294.1"/>
    </source>
</evidence>
<keyword evidence="2" id="KW-1185">Reference proteome</keyword>
<protein>
    <recommendedName>
        <fullName evidence="3">DUF1993 domain-containing protein</fullName>
    </recommendedName>
</protein>
<dbReference type="SUPFAM" id="SSF109854">
    <property type="entry name" value="DinB/YfiT-like putative metalloenzymes"/>
    <property type="match status" value="1"/>
</dbReference>
<accession>A0AAJ0LWU1</accession>
<organism evidence="1 2">
    <name type="scientific">Extremus antarcticus</name>
    <dbReference type="NCBI Taxonomy" id="702011"/>
    <lineage>
        <taxon>Eukaryota</taxon>
        <taxon>Fungi</taxon>
        <taxon>Dikarya</taxon>
        <taxon>Ascomycota</taxon>
        <taxon>Pezizomycotina</taxon>
        <taxon>Dothideomycetes</taxon>
        <taxon>Dothideomycetidae</taxon>
        <taxon>Mycosphaerellales</taxon>
        <taxon>Extremaceae</taxon>
        <taxon>Extremus</taxon>
    </lineage>
</organism>
<dbReference type="PANTHER" id="PTHR36922">
    <property type="entry name" value="BLL2446 PROTEIN"/>
    <property type="match status" value="1"/>
</dbReference>
<evidence type="ECO:0008006" key="3">
    <source>
        <dbReference type="Google" id="ProtNLM"/>
    </source>
</evidence>
<dbReference type="Gene3D" id="1.20.120.450">
    <property type="entry name" value="dinb family like domain"/>
    <property type="match status" value="1"/>
</dbReference>
<reference evidence="1" key="1">
    <citation type="submission" date="2023-04" db="EMBL/GenBank/DDBJ databases">
        <title>Black Yeasts Isolated from many extreme environments.</title>
        <authorList>
            <person name="Coleine C."/>
            <person name="Stajich J.E."/>
            <person name="Selbmann L."/>
        </authorList>
    </citation>
    <scope>NUCLEOTIDE SEQUENCE</scope>
    <source>
        <strain evidence="1">CCFEE 5312</strain>
    </source>
</reference>
<evidence type="ECO:0000313" key="2">
    <source>
        <dbReference type="Proteomes" id="UP001271007"/>
    </source>
</evidence>
<dbReference type="Proteomes" id="UP001271007">
    <property type="component" value="Unassembled WGS sequence"/>
</dbReference>
<dbReference type="Pfam" id="PF09351">
    <property type="entry name" value="DUF1993"/>
    <property type="match status" value="1"/>
</dbReference>
<dbReference type="InterPro" id="IPR034660">
    <property type="entry name" value="DinB/YfiT-like"/>
</dbReference>
<sequence>MEDNVTTFNQLYERIDKTLALLKEAKREDFVGKENTEVVILGGKYKFSAVEYLQVFGLPNFFFHVTTAYDILRKEGVPVGKTDFLGV</sequence>
<dbReference type="AlphaFoldDB" id="A0AAJ0LWU1"/>
<name>A0AAJ0LWU1_9PEZI</name>